<keyword evidence="5" id="KW-1185">Reference proteome</keyword>
<dbReference type="CDD" id="cd04301">
    <property type="entry name" value="NAT_SF"/>
    <property type="match status" value="1"/>
</dbReference>
<sequence length="167" mass="19149">MDTCQRLITIRFSELKDAARLMELDHLVWDRNTAPEPLNWESREHYLLHCPPGSQLVAVTDSEEIAGYLGFRPPTGLDSSAHVYELWIAVDPAFQRQGIGSRLMHAFQKAARQEGKSKLRLRVLSSNPRAIAFYRSCGFKEEGRLVREYCVQGRYLDDILMSCFLSD</sequence>
<dbReference type="PROSITE" id="PS51186">
    <property type="entry name" value="GNAT"/>
    <property type="match status" value="1"/>
</dbReference>
<dbReference type="EMBL" id="JABBPN010000001">
    <property type="protein sequence ID" value="NMO94518.1"/>
    <property type="molecule type" value="Genomic_DNA"/>
</dbReference>
<dbReference type="Pfam" id="PF00583">
    <property type="entry name" value="Acetyltransf_1"/>
    <property type="match status" value="1"/>
</dbReference>
<gene>
    <name evidence="4" type="ORF">HII30_01785</name>
</gene>
<evidence type="ECO:0000259" key="3">
    <source>
        <dbReference type="PROSITE" id="PS51186"/>
    </source>
</evidence>
<comment type="caution">
    <text evidence="4">The sequence shown here is derived from an EMBL/GenBank/DDBJ whole genome shotgun (WGS) entry which is preliminary data.</text>
</comment>
<dbReference type="RefSeq" id="WP_169503203.1">
    <property type="nucleotide sequence ID" value="NZ_JABBPN010000001.1"/>
</dbReference>
<keyword evidence="2" id="KW-0012">Acyltransferase</keyword>
<accession>A0A848M0R9</accession>
<dbReference type="GO" id="GO:0016747">
    <property type="term" value="F:acyltransferase activity, transferring groups other than amino-acyl groups"/>
    <property type="evidence" value="ECO:0007669"/>
    <property type="project" value="InterPro"/>
</dbReference>
<protein>
    <submittedName>
        <fullName evidence="4">GNAT family N-acetyltransferase</fullName>
    </submittedName>
</protein>
<evidence type="ECO:0000256" key="1">
    <source>
        <dbReference type="ARBA" id="ARBA00022679"/>
    </source>
</evidence>
<feature type="domain" description="N-acetyltransferase" evidence="3">
    <location>
        <begin position="8"/>
        <end position="166"/>
    </location>
</feature>
<dbReference type="SUPFAM" id="SSF55729">
    <property type="entry name" value="Acyl-CoA N-acyltransferases (Nat)"/>
    <property type="match status" value="1"/>
</dbReference>
<dbReference type="InterPro" id="IPR050832">
    <property type="entry name" value="Bact_Acetyltransf"/>
</dbReference>
<evidence type="ECO:0000256" key="2">
    <source>
        <dbReference type="ARBA" id="ARBA00023315"/>
    </source>
</evidence>
<organism evidence="4 5">
    <name type="scientific">Paenibacillus lemnae</name>
    <dbReference type="NCBI Taxonomy" id="1330551"/>
    <lineage>
        <taxon>Bacteria</taxon>
        <taxon>Bacillati</taxon>
        <taxon>Bacillota</taxon>
        <taxon>Bacilli</taxon>
        <taxon>Bacillales</taxon>
        <taxon>Paenibacillaceae</taxon>
        <taxon>Paenibacillus</taxon>
    </lineage>
</organism>
<keyword evidence="1 4" id="KW-0808">Transferase</keyword>
<evidence type="ECO:0000313" key="4">
    <source>
        <dbReference type="EMBL" id="NMO94518.1"/>
    </source>
</evidence>
<reference evidence="4 5" key="1">
    <citation type="submission" date="2020-04" db="EMBL/GenBank/DDBJ databases">
        <title>Paenibacillus algicola sp. nov., a novel marine bacterium producing alginate lyase.</title>
        <authorList>
            <person name="Huang H."/>
        </authorList>
    </citation>
    <scope>NUCLEOTIDE SEQUENCE [LARGE SCALE GENOMIC DNA]</scope>
    <source>
        <strain evidence="4 5">L7-75</strain>
    </source>
</reference>
<dbReference type="InterPro" id="IPR016181">
    <property type="entry name" value="Acyl_CoA_acyltransferase"/>
</dbReference>
<dbReference type="InterPro" id="IPR000182">
    <property type="entry name" value="GNAT_dom"/>
</dbReference>
<dbReference type="AlphaFoldDB" id="A0A848M0R9"/>
<proteinExistence type="predicted"/>
<dbReference type="Gene3D" id="3.40.630.30">
    <property type="match status" value="1"/>
</dbReference>
<dbReference type="PANTHER" id="PTHR43877:SF1">
    <property type="entry name" value="ACETYLTRANSFERASE"/>
    <property type="match status" value="1"/>
</dbReference>
<name>A0A848M0R9_PAELE</name>
<dbReference type="Proteomes" id="UP000565468">
    <property type="component" value="Unassembled WGS sequence"/>
</dbReference>
<dbReference type="PANTHER" id="PTHR43877">
    <property type="entry name" value="AMINOALKYLPHOSPHONATE N-ACETYLTRANSFERASE-RELATED-RELATED"/>
    <property type="match status" value="1"/>
</dbReference>
<evidence type="ECO:0000313" key="5">
    <source>
        <dbReference type="Proteomes" id="UP000565468"/>
    </source>
</evidence>